<dbReference type="InterPro" id="IPR058193">
    <property type="entry name" value="VanY/YodJ_core_dom"/>
</dbReference>
<protein>
    <submittedName>
        <fullName evidence="3">M15 family metallopeptidase</fullName>
    </submittedName>
</protein>
<dbReference type="InterPro" id="IPR052179">
    <property type="entry name" value="DD-CPase-like"/>
</dbReference>
<feature type="region of interest" description="Disordered" evidence="1">
    <location>
        <begin position="48"/>
        <end position="83"/>
    </location>
</feature>
<dbReference type="InterPro" id="IPR003709">
    <property type="entry name" value="VanY-like_core_dom"/>
</dbReference>
<name>A0ABV1G5F4_9FIRM</name>
<evidence type="ECO:0000256" key="1">
    <source>
        <dbReference type="SAM" id="MobiDB-lite"/>
    </source>
</evidence>
<keyword evidence="4" id="KW-1185">Reference proteome</keyword>
<feature type="region of interest" description="Disordered" evidence="1">
    <location>
        <begin position="1"/>
        <end position="21"/>
    </location>
</feature>
<proteinExistence type="predicted"/>
<dbReference type="InterPro" id="IPR009045">
    <property type="entry name" value="Zn_M74/Hedgehog-like"/>
</dbReference>
<dbReference type="RefSeq" id="WP_349135338.1">
    <property type="nucleotide sequence ID" value="NZ_JBBMFF010000177.1"/>
</dbReference>
<evidence type="ECO:0000313" key="4">
    <source>
        <dbReference type="Proteomes" id="UP001491552"/>
    </source>
</evidence>
<dbReference type="SUPFAM" id="SSF55166">
    <property type="entry name" value="Hedgehog/DD-peptidase"/>
    <property type="match status" value="1"/>
</dbReference>
<reference evidence="3 4" key="1">
    <citation type="submission" date="2024-03" db="EMBL/GenBank/DDBJ databases">
        <title>Human intestinal bacterial collection.</title>
        <authorList>
            <person name="Pauvert C."/>
            <person name="Hitch T.C.A."/>
            <person name="Clavel T."/>
        </authorList>
    </citation>
    <scope>NUCLEOTIDE SEQUENCE [LARGE SCALE GENOMIC DNA]</scope>
    <source>
        <strain evidence="3 4">CLA-AA-H192</strain>
    </source>
</reference>
<accession>A0ABV1G5F4</accession>
<feature type="compositionally biased region" description="Low complexity" evidence="1">
    <location>
        <begin position="53"/>
        <end position="77"/>
    </location>
</feature>
<comment type="caution">
    <text evidence="3">The sequence shown here is derived from an EMBL/GenBank/DDBJ whole genome shotgun (WGS) entry which is preliminary data.</text>
</comment>
<evidence type="ECO:0000259" key="2">
    <source>
        <dbReference type="Pfam" id="PF02557"/>
    </source>
</evidence>
<feature type="region of interest" description="Disordered" evidence="1">
    <location>
        <begin position="157"/>
        <end position="179"/>
    </location>
</feature>
<gene>
    <name evidence="3" type="ORF">WMO66_05255</name>
</gene>
<dbReference type="Pfam" id="PF02557">
    <property type="entry name" value="VanY"/>
    <property type="match status" value="1"/>
</dbReference>
<dbReference type="CDD" id="cd14852">
    <property type="entry name" value="LD-carboxypeptidase"/>
    <property type="match status" value="1"/>
</dbReference>
<evidence type="ECO:0000313" key="3">
    <source>
        <dbReference type="EMBL" id="MEQ2510658.1"/>
    </source>
</evidence>
<dbReference type="Proteomes" id="UP001491552">
    <property type="component" value="Unassembled WGS sequence"/>
</dbReference>
<organism evidence="3 4">
    <name type="scientific">Faecousia intestinalis</name>
    <dbReference type="NCBI Taxonomy" id="3133167"/>
    <lineage>
        <taxon>Bacteria</taxon>
        <taxon>Bacillati</taxon>
        <taxon>Bacillota</taxon>
        <taxon>Clostridia</taxon>
        <taxon>Eubacteriales</taxon>
        <taxon>Oscillospiraceae</taxon>
        <taxon>Faecousia</taxon>
    </lineage>
</organism>
<dbReference type="EMBL" id="JBBMFF010000177">
    <property type="protein sequence ID" value="MEQ2510658.1"/>
    <property type="molecule type" value="Genomic_DNA"/>
</dbReference>
<dbReference type="Gene3D" id="3.30.1380.10">
    <property type="match status" value="1"/>
</dbReference>
<sequence length="266" mass="29904">MNHTPQRTRRRTTKRKQQRRKPLRGRFVLLGAAVLLVLLLLRCGADEPQPGSAAADETAAEATAETQPVPATQAADPPSKDDPLLLLVSRAQPLAGDYAPELTQLHDWPYSIAAIAYEPLRQMLAAGRAEGLSFTVASAYRSTDSQRQLFDEDVEARVSEGMTEDEAREETARWTMPPGCSEHETGLAVDIVATDNQRLDDTQEQTPETIWLHENCWRFGFILRYPAGKEDVTGIDYESWHYRYVGIEAARYLTEQQLTLDEFWAS</sequence>
<feature type="domain" description="D-alanyl-D-alanine carboxypeptidase-like core" evidence="2">
    <location>
        <begin position="113"/>
        <end position="246"/>
    </location>
</feature>
<dbReference type="PANTHER" id="PTHR34385:SF1">
    <property type="entry name" value="PEPTIDOGLYCAN L-ALANYL-D-GLUTAMATE ENDOPEPTIDASE CWLK"/>
    <property type="match status" value="1"/>
</dbReference>
<dbReference type="PANTHER" id="PTHR34385">
    <property type="entry name" value="D-ALANYL-D-ALANINE CARBOXYPEPTIDASE"/>
    <property type="match status" value="1"/>
</dbReference>